<protein>
    <submittedName>
        <fullName evidence="2">Uncharacterized protein</fullName>
    </submittedName>
</protein>
<proteinExistence type="predicted"/>
<evidence type="ECO:0000313" key="3">
    <source>
        <dbReference type="Proteomes" id="UP001153714"/>
    </source>
</evidence>
<dbReference type="OrthoDB" id="8053018at2759"/>
<dbReference type="Proteomes" id="UP001153714">
    <property type="component" value="Chromosome 5"/>
</dbReference>
<evidence type="ECO:0000313" key="2">
    <source>
        <dbReference type="EMBL" id="CAG9792972.1"/>
    </source>
</evidence>
<reference evidence="2" key="2">
    <citation type="submission" date="2022-10" db="EMBL/GenBank/DDBJ databases">
        <authorList>
            <consortium name="ENA_rothamsted_submissions"/>
            <consortium name="culmorum"/>
            <person name="King R."/>
        </authorList>
    </citation>
    <scope>NUCLEOTIDE SEQUENCE</scope>
</reference>
<dbReference type="AlphaFoldDB" id="A0A9N9RBD9"/>
<feature type="compositionally biased region" description="Polar residues" evidence="1">
    <location>
        <begin position="107"/>
        <end position="122"/>
    </location>
</feature>
<sequence>MVEFMEKTYLPKLFFILKVWSDLKNNTKRKWPKINRAASGCGGRPTLQLSLTVLENRVMQIIGVQAATGMDIVEGGFQQTEVHTPDIPTENEHEAILEETTEEHWNTPGTSSQPTVHPTATNDIGPPTIDDADEWQPPAPQNYL</sequence>
<dbReference type="EMBL" id="OU893336">
    <property type="protein sequence ID" value="CAG9792972.1"/>
    <property type="molecule type" value="Genomic_DNA"/>
</dbReference>
<feature type="region of interest" description="Disordered" evidence="1">
    <location>
        <begin position="97"/>
        <end position="144"/>
    </location>
</feature>
<accession>A0A9N9RBD9</accession>
<gene>
    <name evidence="2" type="ORF">DIATSA_LOCUS10453</name>
</gene>
<name>A0A9N9RBD9_9NEOP</name>
<organism evidence="2 3">
    <name type="scientific">Diatraea saccharalis</name>
    <name type="common">sugarcane borer</name>
    <dbReference type="NCBI Taxonomy" id="40085"/>
    <lineage>
        <taxon>Eukaryota</taxon>
        <taxon>Metazoa</taxon>
        <taxon>Ecdysozoa</taxon>
        <taxon>Arthropoda</taxon>
        <taxon>Hexapoda</taxon>
        <taxon>Insecta</taxon>
        <taxon>Pterygota</taxon>
        <taxon>Neoptera</taxon>
        <taxon>Endopterygota</taxon>
        <taxon>Lepidoptera</taxon>
        <taxon>Glossata</taxon>
        <taxon>Ditrysia</taxon>
        <taxon>Pyraloidea</taxon>
        <taxon>Crambidae</taxon>
        <taxon>Crambinae</taxon>
        <taxon>Diatraea</taxon>
    </lineage>
</organism>
<keyword evidence="3" id="KW-1185">Reference proteome</keyword>
<evidence type="ECO:0000256" key="1">
    <source>
        <dbReference type="SAM" id="MobiDB-lite"/>
    </source>
</evidence>
<reference evidence="2" key="1">
    <citation type="submission" date="2021-12" db="EMBL/GenBank/DDBJ databases">
        <authorList>
            <person name="King R."/>
        </authorList>
    </citation>
    <scope>NUCLEOTIDE SEQUENCE</scope>
</reference>